<feature type="region of interest" description="Disordered" evidence="1">
    <location>
        <begin position="43"/>
        <end position="108"/>
    </location>
</feature>
<evidence type="ECO:0000313" key="2">
    <source>
        <dbReference type="EMBL" id="QCD44034.1"/>
    </source>
</evidence>
<proteinExistence type="predicted"/>
<dbReference type="RefSeq" id="WP_169752540.1">
    <property type="nucleotide sequence ID" value="NZ_CP012542.1"/>
</dbReference>
<reference evidence="2 3" key="1">
    <citation type="submission" date="2016-07" db="EMBL/GenBank/DDBJ databases">
        <title>Comparative genomics of the Campylobacter concisus group.</title>
        <authorList>
            <person name="Miller W.G."/>
            <person name="Yee E."/>
            <person name="Chapman M.H."/>
            <person name="Huynh S."/>
            <person name="Bono J.L."/>
            <person name="On S.L.W."/>
            <person name="StLeger J."/>
            <person name="Foster G."/>
            <person name="Parker C.T."/>
        </authorList>
    </citation>
    <scope>NUCLEOTIDE SEQUENCE [LARGE SCALE GENOMIC DNA]</scope>
    <source>
        <strain evidence="2 3">CCUG 21559</strain>
    </source>
</reference>
<sequence length="108" mass="12300">MELTPIGNANFINQNAPVASTTHANHQARFDLQNAMAAQIASDENIQVTELRPTEETYKIDPENEHEKQKNDEEQSEQNHHKMASSNDDEQDEQISQVEPHSHIDIKI</sequence>
<name>A0A6G5QEI6_9BACT</name>
<keyword evidence="3" id="KW-1185">Reference proteome</keyword>
<evidence type="ECO:0000313" key="3">
    <source>
        <dbReference type="Proteomes" id="UP000503264"/>
    </source>
</evidence>
<dbReference type="AlphaFoldDB" id="A0A6G5QEI6"/>
<feature type="compositionally biased region" description="Basic and acidic residues" evidence="1">
    <location>
        <begin position="52"/>
        <end position="80"/>
    </location>
</feature>
<evidence type="ECO:0000256" key="1">
    <source>
        <dbReference type="SAM" id="MobiDB-lite"/>
    </source>
</evidence>
<protein>
    <submittedName>
        <fullName evidence="2">Uncharacterized protein</fullName>
    </submittedName>
</protein>
<dbReference type="Proteomes" id="UP000503264">
    <property type="component" value="Chromosome"/>
</dbReference>
<dbReference type="EMBL" id="CP012542">
    <property type="protein sequence ID" value="QCD44034.1"/>
    <property type="molecule type" value="Genomic_DNA"/>
</dbReference>
<gene>
    <name evidence="2" type="ORF">CMUC_0218</name>
</gene>
<accession>A0A6G5QEI6</accession>
<organism evidence="2 3">
    <name type="scientific">Campylobacter mucosalis CCUG 21559</name>
    <dbReference type="NCBI Taxonomy" id="1032067"/>
    <lineage>
        <taxon>Bacteria</taxon>
        <taxon>Pseudomonadati</taxon>
        <taxon>Campylobacterota</taxon>
        <taxon>Epsilonproteobacteria</taxon>
        <taxon>Campylobacterales</taxon>
        <taxon>Campylobacteraceae</taxon>
        <taxon>Campylobacter</taxon>
    </lineage>
</organism>